<keyword evidence="3" id="KW-1185">Reference proteome</keyword>
<reference evidence="2 3" key="1">
    <citation type="submission" date="2020-08" db="EMBL/GenBank/DDBJ databases">
        <title>Genomic Encyclopedia of Type Strains, Phase III (KMG-III): the genomes of soil and plant-associated and newly described type strains.</title>
        <authorList>
            <person name="Whitman W."/>
        </authorList>
    </citation>
    <scope>NUCLEOTIDE SEQUENCE [LARGE SCALE GENOMIC DNA]</scope>
    <source>
        <strain evidence="2 3">CECT 8799</strain>
    </source>
</reference>
<dbReference type="AlphaFoldDB" id="A0A7W4WB43"/>
<protein>
    <submittedName>
        <fullName evidence="2">Putative sterol carrier protein</fullName>
    </submittedName>
</protein>
<dbReference type="Gene3D" id="3.30.1050.10">
    <property type="entry name" value="SCP2 sterol-binding domain"/>
    <property type="match status" value="1"/>
</dbReference>
<proteinExistence type="predicted"/>
<evidence type="ECO:0000313" key="2">
    <source>
        <dbReference type="EMBL" id="MBB3060804.1"/>
    </source>
</evidence>
<dbReference type="Pfam" id="PF02036">
    <property type="entry name" value="SCP2"/>
    <property type="match status" value="1"/>
</dbReference>
<accession>A0A7W4WB43</accession>
<sequence>MHPLTRVQFRLPDASDFYILLSGQSGDNAAVQKPGQTEEAALVLEMSQSTLSAVINGRLSARHAFLLGEIRYSGDRELAASLADLFCSKEQ</sequence>
<comment type="caution">
    <text evidence="2">The sequence shown here is derived from an EMBL/GenBank/DDBJ whole genome shotgun (WGS) entry which is preliminary data.</text>
</comment>
<dbReference type="RefSeq" id="WP_221191863.1">
    <property type="nucleotide sequence ID" value="NZ_JACHWZ010000006.1"/>
</dbReference>
<name>A0A7W4WB43_9GAMM</name>
<gene>
    <name evidence="2" type="ORF">FHS09_001624</name>
</gene>
<dbReference type="Proteomes" id="UP000535937">
    <property type="component" value="Unassembled WGS sequence"/>
</dbReference>
<evidence type="ECO:0000259" key="1">
    <source>
        <dbReference type="Pfam" id="PF02036"/>
    </source>
</evidence>
<feature type="domain" description="SCP2" evidence="1">
    <location>
        <begin position="6"/>
        <end position="86"/>
    </location>
</feature>
<dbReference type="SUPFAM" id="SSF55718">
    <property type="entry name" value="SCP-like"/>
    <property type="match status" value="1"/>
</dbReference>
<evidence type="ECO:0000313" key="3">
    <source>
        <dbReference type="Proteomes" id="UP000535937"/>
    </source>
</evidence>
<dbReference type="InterPro" id="IPR003033">
    <property type="entry name" value="SCP2_sterol-bd_dom"/>
</dbReference>
<dbReference type="InterPro" id="IPR036527">
    <property type="entry name" value="SCP2_sterol-bd_dom_sf"/>
</dbReference>
<organism evidence="2 3">
    <name type="scientific">Microbulbifer rhizosphaerae</name>
    <dbReference type="NCBI Taxonomy" id="1562603"/>
    <lineage>
        <taxon>Bacteria</taxon>
        <taxon>Pseudomonadati</taxon>
        <taxon>Pseudomonadota</taxon>
        <taxon>Gammaproteobacteria</taxon>
        <taxon>Cellvibrionales</taxon>
        <taxon>Microbulbiferaceae</taxon>
        <taxon>Microbulbifer</taxon>
    </lineage>
</organism>
<dbReference type="EMBL" id="JACHWZ010000006">
    <property type="protein sequence ID" value="MBB3060804.1"/>
    <property type="molecule type" value="Genomic_DNA"/>
</dbReference>